<evidence type="ECO:0000256" key="1">
    <source>
        <dbReference type="ARBA" id="ARBA00004651"/>
    </source>
</evidence>
<feature type="transmembrane region" description="Helical" evidence="8">
    <location>
        <begin position="109"/>
        <end position="130"/>
    </location>
</feature>
<dbReference type="Proteomes" id="UP000229757">
    <property type="component" value="Chromosome"/>
</dbReference>
<dbReference type="InterPro" id="IPR045621">
    <property type="entry name" value="BPD_transp_1_N"/>
</dbReference>
<dbReference type="Pfam" id="PF00528">
    <property type="entry name" value="BPD_transp_1"/>
    <property type="match status" value="1"/>
</dbReference>
<evidence type="ECO:0000256" key="6">
    <source>
        <dbReference type="ARBA" id="ARBA00023136"/>
    </source>
</evidence>
<evidence type="ECO:0000313" key="10">
    <source>
        <dbReference type="EMBL" id="ATX75461.1"/>
    </source>
</evidence>
<dbReference type="CDD" id="cd06261">
    <property type="entry name" value="TM_PBP2"/>
    <property type="match status" value="1"/>
</dbReference>
<evidence type="ECO:0000256" key="7">
    <source>
        <dbReference type="ARBA" id="ARBA00024202"/>
    </source>
</evidence>
<name>A0A2K8KNI7_9GAMM</name>
<accession>A0A2K8KNI7</accession>
<proteinExistence type="inferred from homology"/>
<feature type="domain" description="ABC transmembrane type-1" evidence="9">
    <location>
        <begin position="103"/>
        <end position="334"/>
    </location>
</feature>
<keyword evidence="2 8" id="KW-0813">Transport</keyword>
<evidence type="ECO:0000313" key="11">
    <source>
        <dbReference type="Proteomes" id="UP000229757"/>
    </source>
</evidence>
<feature type="transmembrane region" description="Helical" evidence="8">
    <location>
        <begin position="142"/>
        <end position="167"/>
    </location>
</feature>
<dbReference type="PANTHER" id="PTHR43163">
    <property type="entry name" value="DIPEPTIDE TRANSPORT SYSTEM PERMEASE PROTEIN DPPB-RELATED"/>
    <property type="match status" value="1"/>
</dbReference>
<feature type="transmembrane region" description="Helical" evidence="8">
    <location>
        <begin position="257"/>
        <end position="281"/>
    </location>
</feature>
<keyword evidence="3" id="KW-1003">Cell membrane</keyword>
<evidence type="ECO:0000256" key="8">
    <source>
        <dbReference type="RuleBase" id="RU363032"/>
    </source>
</evidence>
<feature type="transmembrane region" description="Helical" evidence="8">
    <location>
        <begin position="17"/>
        <end position="35"/>
    </location>
</feature>
<evidence type="ECO:0000256" key="5">
    <source>
        <dbReference type="ARBA" id="ARBA00022989"/>
    </source>
</evidence>
<dbReference type="SUPFAM" id="SSF161098">
    <property type="entry name" value="MetI-like"/>
    <property type="match status" value="1"/>
</dbReference>
<gene>
    <name evidence="10" type="primary">dppB</name>
    <name evidence="10" type="ORF">REIFOR_00284</name>
</gene>
<dbReference type="KEGG" id="rfo:REIFOR_00284"/>
<sequence>MVIIVFFLKLKMIGQRILLAVPSLIGVIVVAFVLTRSLPGDPAVYFAGITADEESIAQIREQLGLDKSIFHQFIVYCKNLTQGNLGVSLNTGQSVASELSARFPASLELTLTGLALALMAAIPLGILAAVNPNTWIDHLCRIFVTAGASTPIFFSGLLLVFVFYYLLGWAPSPIGRLDFFYLSPPKVTGFYTIDAMINGDFETAAAAAKQLILPAITLAIFALAPIARMTRSAMLTAMGSEYVKAATANGIGRRKIIFVYALRNAMLPLLTIMGLVFSYLLGANVLVEKVFSWPGIGSFAVDALVASDFAAVQGFILVMAVMFVVLNLVIDILYTLVDPRVSIDG</sequence>
<keyword evidence="11" id="KW-1185">Reference proteome</keyword>
<dbReference type="AlphaFoldDB" id="A0A2K8KNI7"/>
<feature type="transmembrane region" description="Helical" evidence="8">
    <location>
        <begin position="211"/>
        <end position="230"/>
    </location>
</feature>
<feature type="transmembrane region" description="Helical" evidence="8">
    <location>
        <begin position="314"/>
        <end position="337"/>
    </location>
</feature>
<dbReference type="GO" id="GO:0005886">
    <property type="term" value="C:plasma membrane"/>
    <property type="evidence" value="ECO:0007669"/>
    <property type="project" value="UniProtKB-SubCell"/>
</dbReference>
<organism evidence="10 11">
    <name type="scientific">Reinekea forsetii</name>
    <dbReference type="NCBI Taxonomy" id="1336806"/>
    <lineage>
        <taxon>Bacteria</taxon>
        <taxon>Pseudomonadati</taxon>
        <taxon>Pseudomonadota</taxon>
        <taxon>Gammaproteobacteria</taxon>
        <taxon>Oceanospirillales</taxon>
        <taxon>Saccharospirillaceae</taxon>
        <taxon>Reinekea</taxon>
    </lineage>
</organism>
<dbReference type="PROSITE" id="PS50928">
    <property type="entry name" value="ABC_TM1"/>
    <property type="match status" value="1"/>
</dbReference>
<comment type="similarity">
    <text evidence="7">Belongs to the binding-protein-dependent transport system permease family. OppBC subfamily.</text>
</comment>
<dbReference type="InterPro" id="IPR000515">
    <property type="entry name" value="MetI-like"/>
</dbReference>
<keyword evidence="5 8" id="KW-1133">Transmembrane helix</keyword>
<evidence type="ECO:0000256" key="3">
    <source>
        <dbReference type="ARBA" id="ARBA00022475"/>
    </source>
</evidence>
<protein>
    <submittedName>
        <fullName evidence="10">Dipeptide-binding protein ABC transporter, permease protein DppB, putative hemin permease</fullName>
    </submittedName>
</protein>
<reference evidence="10 11" key="1">
    <citation type="journal article" date="2017" name="Environ. Microbiol.">
        <title>Genomic and physiological analyses of 'Reinekea forsetii' reveal a versatile opportunistic lifestyle during spring algae blooms.</title>
        <authorList>
            <person name="Avci B."/>
            <person name="Hahnke R.L."/>
            <person name="Chafee M."/>
            <person name="Fischer T."/>
            <person name="Gruber-Vodicka H."/>
            <person name="Tegetmeyer H.E."/>
            <person name="Harder J."/>
            <person name="Fuchs B.M."/>
            <person name="Amann R.I."/>
            <person name="Teeling H."/>
        </authorList>
    </citation>
    <scope>NUCLEOTIDE SEQUENCE [LARGE SCALE GENOMIC DNA]</scope>
    <source>
        <strain evidence="10 11">Hel1_31_D35</strain>
    </source>
</reference>
<keyword evidence="4 8" id="KW-0812">Transmembrane</keyword>
<dbReference type="EMBL" id="CP011797">
    <property type="protein sequence ID" value="ATX75461.1"/>
    <property type="molecule type" value="Genomic_DNA"/>
</dbReference>
<comment type="subcellular location">
    <subcellularLocation>
        <location evidence="1 8">Cell membrane</location>
        <topology evidence="1 8">Multi-pass membrane protein</topology>
    </subcellularLocation>
</comment>
<evidence type="ECO:0000256" key="2">
    <source>
        <dbReference type="ARBA" id="ARBA00022448"/>
    </source>
</evidence>
<keyword evidence="6 8" id="KW-0472">Membrane</keyword>
<dbReference type="InterPro" id="IPR035906">
    <property type="entry name" value="MetI-like_sf"/>
</dbReference>
<evidence type="ECO:0000256" key="4">
    <source>
        <dbReference type="ARBA" id="ARBA00022692"/>
    </source>
</evidence>
<dbReference type="Gene3D" id="1.10.3720.10">
    <property type="entry name" value="MetI-like"/>
    <property type="match status" value="1"/>
</dbReference>
<evidence type="ECO:0000259" key="9">
    <source>
        <dbReference type="PROSITE" id="PS50928"/>
    </source>
</evidence>
<dbReference type="GO" id="GO:0071916">
    <property type="term" value="F:dipeptide transmembrane transporter activity"/>
    <property type="evidence" value="ECO:0007669"/>
    <property type="project" value="TreeGrafter"/>
</dbReference>
<dbReference type="PANTHER" id="PTHR43163:SF6">
    <property type="entry name" value="DIPEPTIDE TRANSPORT SYSTEM PERMEASE PROTEIN DPPB-RELATED"/>
    <property type="match status" value="1"/>
</dbReference>
<dbReference type="Pfam" id="PF19300">
    <property type="entry name" value="BPD_transp_1_N"/>
    <property type="match status" value="1"/>
</dbReference>